<dbReference type="Proteomes" id="UP000184383">
    <property type="component" value="Unassembled WGS sequence"/>
</dbReference>
<evidence type="ECO:0008006" key="5">
    <source>
        <dbReference type="Google" id="ProtNLM"/>
    </source>
</evidence>
<organism evidence="2 4">
    <name type="scientific">Aspergillus wentii DTO 134E9</name>
    <dbReference type="NCBI Taxonomy" id="1073089"/>
    <lineage>
        <taxon>Eukaryota</taxon>
        <taxon>Fungi</taxon>
        <taxon>Dikarya</taxon>
        <taxon>Ascomycota</taxon>
        <taxon>Pezizomycotina</taxon>
        <taxon>Eurotiomycetes</taxon>
        <taxon>Eurotiomycetidae</taxon>
        <taxon>Eurotiales</taxon>
        <taxon>Aspergillaceae</taxon>
        <taxon>Aspergillus</taxon>
        <taxon>Aspergillus subgen. Cremei</taxon>
    </lineage>
</organism>
<evidence type="ECO:0000313" key="4">
    <source>
        <dbReference type="Proteomes" id="UP000184383"/>
    </source>
</evidence>
<reference evidence="2" key="1">
    <citation type="submission" date="2015-09" db="EMBL/GenBank/DDBJ databases">
        <title>Genomic diversity in the industrially and medically important fungal genus Aspergillus.</title>
        <authorList>
            <consortium name="DOE Joint Genome Institute"/>
            <person name="Riley R."/>
            <person name="Labutti K."/>
            <person name="Clum A."/>
            <person name="Sun H."/>
            <person name="Wiebenga A."/>
            <person name="De Vries R.P."/>
            <person name="Grigoriev I.V."/>
        </authorList>
    </citation>
    <scope>NUCLEOTIDE SEQUENCE [LARGE SCALE GENOMIC DNA]</scope>
    <source>
        <strain evidence="2">DTO 134E9</strain>
    </source>
</reference>
<proteinExistence type="predicted"/>
<sequence length="58" mass="7118">MEKTVAQEENEREEVIVVESTIEWFLQTRRERDKNLCFWVFFVSFLSWVFVFLTRATP</sequence>
<gene>
    <name evidence="3" type="ORF">ASPWEDRAFT_43688</name>
    <name evidence="2" type="ORF">ASPWEDRAFT_44733</name>
</gene>
<accession>A0A1L9R762</accession>
<dbReference type="EMBL" id="KV878216">
    <property type="protein sequence ID" value="OJJ30749.1"/>
    <property type="molecule type" value="Genomic_DNA"/>
</dbReference>
<name>A0A1L9R762_ASPWE</name>
<evidence type="ECO:0000313" key="2">
    <source>
        <dbReference type="EMBL" id="OJJ30749.1"/>
    </source>
</evidence>
<evidence type="ECO:0000313" key="3">
    <source>
        <dbReference type="EMBL" id="OJJ31732.1"/>
    </source>
</evidence>
<evidence type="ECO:0000256" key="1">
    <source>
        <dbReference type="SAM" id="Phobius"/>
    </source>
</evidence>
<dbReference type="AlphaFoldDB" id="A0A1L9R762"/>
<keyword evidence="1" id="KW-1133">Transmembrane helix</keyword>
<keyword evidence="1" id="KW-0472">Membrane</keyword>
<keyword evidence="1" id="KW-0812">Transmembrane</keyword>
<reference evidence="4" key="2">
    <citation type="journal article" date="2017" name="Genome Biol.">
        <title>Comparative genomics reveals high biological diversity and specific adaptations in the industrially and medically important fungal genus Aspergillus.</title>
        <authorList>
            <person name="de Vries R.P."/>
            <person name="Riley R."/>
            <person name="Wiebenga A."/>
            <person name="Aguilar-Osorio G."/>
            <person name="Amillis S."/>
            <person name="Uchima C.A."/>
            <person name="Anderluh G."/>
            <person name="Asadollahi M."/>
            <person name="Askin M."/>
            <person name="Barry K."/>
            <person name="Battaglia E."/>
            <person name="Bayram O."/>
            <person name="Benocci T."/>
            <person name="Braus-Stromeyer S.A."/>
            <person name="Caldana C."/>
            <person name="Canovas D."/>
            <person name="Cerqueira G.C."/>
            <person name="Chen F."/>
            <person name="Chen W."/>
            <person name="Choi C."/>
            <person name="Clum A."/>
            <person name="Dos Santos R.A."/>
            <person name="Damasio A.R."/>
            <person name="Diallinas G."/>
            <person name="Emri T."/>
            <person name="Fekete E."/>
            <person name="Flipphi M."/>
            <person name="Freyberg S."/>
            <person name="Gallo A."/>
            <person name="Gournas C."/>
            <person name="Habgood R."/>
            <person name="Hainaut M."/>
            <person name="Harispe M.L."/>
            <person name="Henrissat B."/>
            <person name="Hilden K.S."/>
            <person name="Hope R."/>
            <person name="Hossain A."/>
            <person name="Karabika E."/>
            <person name="Karaffa L."/>
            <person name="Karanyi Z."/>
            <person name="Krasevec N."/>
            <person name="Kuo A."/>
            <person name="Kusch H."/>
            <person name="LaButti K."/>
            <person name="Lagendijk E.L."/>
            <person name="Lapidus A."/>
            <person name="Levasseur A."/>
            <person name="Lindquist E."/>
            <person name="Lipzen A."/>
            <person name="Logrieco A.F."/>
            <person name="MacCabe A."/>
            <person name="Maekelae M.R."/>
            <person name="Malavazi I."/>
            <person name="Melin P."/>
            <person name="Meyer V."/>
            <person name="Mielnichuk N."/>
            <person name="Miskei M."/>
            <person name="Molnar A.P."/>
            <person name="Mule G."/>
            <person name="Ngan C.Y."/>
            <person name="Orejas M."/>
            <person name="Orosz E."/>
            <person name="Ouedraogo J.P."/>
            <person name="Overkamp K.M."/>
            <person name="Park H.-S."/>
            <person name="Perrone G."/>
            <person name="Piumi F."/>
            <person name="Punt P.J."/>
            <person name="Ram A.F."/>
            <person name="Ramon A."/>
            <person name="Rauscher S."/>
            <person name="Record E."/>
            <person name="Riano-Pachon D.M."/>
            <person name="Robert V."/>
            <person name="Roehrig J."/>
            <person name="Ruller R."/>
            <person name="Salamov A."/>
            <person name="Salih N.S."/>
            <person name="Samson R.A."/>
            <person name="Sandor E."/>
            <person name="Sanguinetti M."/>
            <person name="Schuetze T."/>
            <person name="Sepcic K."/>
            <person name="Shelest E."/>
            <person name="Sherlock G."/>
            <person name="Sophianopoulou V."/>
            <person name="Squina F.M."/>
            <person name="Sun H."/>
            <person name="Susca A."/>
            <person name="Todd R.B."/>
            <person name="Tsang A."/>
            <person name="Unkles S.E."/>
            <person name="van de Wiele N."/>
            <person name="van Rossen-Uffink D."/>
            <person name="Oliveira J.V."/>
            <person name="Vesth T.C."/>
            <person name="Visser J."/>
            <person name="Yu J.-H."/>
            <person name="Zhou M."/>
            <person name="Andersen M.R."/>
            <person name="Archer D.B."/>
            <person name="Baker S.E."/>
            <person name="Benoit I."/>
            <person name="Brakhage A.A."/>
            <person name="Braus G.H."/>
            <person name="Fischer R."/>
            <person name="Frisvad J.C."/>
            <person name="Goldman G.H."/>
            <person name="Houbraken J."/>
            <person name="Oakley B."/>
            <person name="Pocsi I."/>
            <person name="Scazzocchio C."/>
            <person name="Seiboth B."/>
            <person name="vanKuyk P.A."/>
            <person name="Wortman J."/>
            <person name="Dyer P.S."/>
            <person name="Grigoriev I.V."/>
        </authorList>
    </citation>
    <scope>NUCLEOTIDE SEQUENCE [LARGE SCALE GENOMIC DNA]</scope>
    <source>
        <strain evidence="4">DTO 134E9</strain>
    </source>
</reference>
<dbReference type="VEuPathDB" id="FungiDB:ASPWEDRAFT_43688"/>
<dbReference type="VEuPathDB" id="FungiDB:ASPWEDRAFT_44733"/>
<dbReference type="GeneID" id="63751931"/>
<dbReference type="EMBL" id="KV878215">
    <property type="protein sequence ID" value="OJJ31732.1"/>
    <property type="molecule type" value="Genomic_DNA"/>
</dbReference>
<keyword evidence="4" id="KW-1185">Reference proteome</keyword>
<feature type="transmembrane region" description="Helical" evidence="1">
    <location>
        <begin position="36"/>
        <end position="56"/>
    </location>
</feature>
<protein>
    <recommendedName>
        <fullName evidence="5">Transmembrane protein</fullName>
    </recommendedName>
</protein>
<dbReference type="RefSeq" id="XP_040685409.1">
    <property type="nucleotide sequence ID" value="XM_040836083.1"/>
</dbReference>